<dbReference type="Pfam" id="PF13692">
    <property type="entry name" value="Glyco_trans_1_4"/>
    <property type="match status" value="1"/>
</dbReference>
<dbReference type="RefSeq" id="WP_011037588.1">
    <property type="nucleotide sequence ID" value="NC_007086.1"/>
</dbReference>
<dbReference type="Proteomes" id="UP000000420">
    <property type="component" value="Chromosome"/>
</dbReference>
<dbReference type="SMR" id="A0A0H2X821"/>
<dbReference type="Gene3D" id="3.40.50.2000">
    <property type="entry name" value="Glycogen Phosphorylase B"/>
    <property type="match status" value="2"/>
</dbReference>
<name>A0A0H2X821_XANC8</name>
<organism evidence="1 2">
    <name type="scientific">Xanthomonas campestris pv. campestris (strain 8004)</name>
    <dbReference type="NCBI Taxonomy" id="314565"/>
    <lineage>
        <taxon>Bacteria</taxon>
        <taxon>Pseudomonadati</taxon>
        <taxon>Pseudomonadota</taxon>
        <taxon>Gammaproteobacteria</taxon>
        <taxon>Lysobacterales</taxon>
        <taxon>Lysobacteraceae</taxon>
        <taxon>Xanthomonas</taxon>
    </lineage>
</organism>
<gene>
    <name evidence="1" type="ordered locus">XC_1665</name>
</gene>
<dbReference type="EMBL" id="CP000050">
    <property type="protein sequence ID" value="AAY48731.1"/>
    <property type="molecule type" value="Genomic_DNA"/>
</dbReference>
<dbReference type="SUPFAM" id="SSF53756">
    <property type="entry name" value="UDP-Glycosyltransferase/glycogen phosphorylase"/>
    <property type="match status" value="1"/>
</dbReference>
<dbReference type="HOGENOM" id="CLU_009583_6_0_6"/>
<accession>A0A0H2X821</accession>
<dbReference type="AlphaFoldDB" id="A0A0H2X821"/>
<reference evidence="1 2" key="1">
    <citation type="journal article" date="2005" name="Genome Res.">
        <title>Comparative and functional genomic analyses of the pathogenicity of phytopathogen Xanthomonas campestris pv. campestris.</title>
        <authorList>
            <person name="Qian W."/>
            <person name="Jia Y."/>
            <person name="Ren S.X."/>
            <person name="He Y.Q."/>
            <person name="Feng J.X."/>
            <person name="Lu L.F."/>
            <person name="Sun Q."/>
            <person name="Ying G."/>
            <person name="Tang D.J."/>
            <person name="Tang H."/>
            <person name="Wu W."/>
            <person name="Hao P."/>
            <person name="Wang L."/>
            <person name="Jiang B.L."/>
            <person name="Zeng S."/>
            <person name="Gu W.Y."/>
            <person name="Lu G."/>
            <person name="Rong L."/>
            <person name="Tian Y."/>
            <person name="Yao Z."/>
            <person name="Fu G."/>
            <person name="Chen B."/>
            <person name="Fang R."/>
            <person name="Qiang B."/>
            <person name="Chen Z."/>
            <person name="Zhao G.P."/>
            <person name="Tang J.L."/>
            <person name="He C."/>
        </authorList>
    </citation>
    <scope>NUCLEOTIDE SEQUENCE [LARGE SCALE GENOMIC DNA]</scope>
    <source>
        <strain evidence="1 2">8004</strain>
    </source>
</reference>
<protein>
    <submittedName>
        <fullName evidence="1">GumI protein</fullName>
    </submittedName>
</protein>
<proteinExistence type="predicted"/>
<evidence type="ECO:0000313" key="2">
    <source>
        <dbReference type="Proteomes" id="UP000000420"/>
    </source>
</evidence>
<evidence type="ECO:0000313" key="1">
    <source>
        <dbReference type="EMBL" id="AAY48731.1"/>
    </source>
</evidence>
<dbReference type="KEGG" id="xcb:XC_1665"/>
<sequence>MSASASLPVTRAAAAPRITVLFSTEKPNANTNPYLTQLYDALPDAVQPRFFSMREALLSRYDVLHLHWPEYLLRHPSKMGTLAKQACAALLLMKLQLTGTPVVRTLHNLAPHEDRGWRERALLRWIDQLTRRWIRINATTPVRPPFTDTILHGHYRDWFATMEQGTTVPGRLLHFGLIRPYKGVEVLLDVMRDVQDPRLSLRIVGNPATPQMRTLVETACAQDARISALLAYVEEPVLAREVSACELVVLPYKQMHNSGTLLLALSLARPVLAPWSESNAAIAEEVGPGWVFLYEGEFDAALLSGMLDQVRAAPRGPAPDLSQRDWPRIGQLHYRTYLEALGKDGDAAL</sequence>